<proteinExistence type="predicted"/>
<organism evidence="1 2">
    <name type="scientific">Marmota monax</name>
    <name type="common">Woodchuck</name>
    <dbReference type="NCBI Taxonomy" id="9995"/>
    <lineage>
        <taxon>Eukaryota</taxon>
        <taxon>Metazoa</taxon>
        <taxon>Chordata</taxon>
        <taxon>Craniata</taxon>
        <taxon>Vertebrata</taxon>
        <taxon>Euteleostomi</taxon>
        <taxon>Mammalia</taxon>
        <taxon>Eutheria</taxon>
        <taxon>Euarchontoglires</taxon>
        <taxon>Glires</taxon>
        <taxon>Rodentia</taxon>
        <taxon>Sciuromorpha</taxon>
        <taxon>Sciuridae</taxon>
        <taxon>Xerinae</taxon>
        <taxon>Marmotini</taxon>
        <taxon>Marmota</taxon>
    </lineage>
</organism>
<dbReference type="EMBL" id="CABDUW010000077">
    <property type="protein sequence ID" value="VTJ57298.1"/>
    <property type="molecule type" value="Genomic_DNA"/>
</dbReference>
<name>A0A5E4AJ33_MARMO</name>
<gene>
    <name evidence="1" type="ORF">MONAX_5E016328</name>
</gene>
<sequence>MALLLSLAPSGDGCPLLHSCPSQAQEGGEFYLFLFDLDELGSAFYWGRDTQPSSKPPTSGLIADSIQAKLESAIRLTDPGLFFPFPVLQWQNEYVDIRTLCPALTCFLEAGLLPGQGSKGKLNLK</sequence>
<accession>A0A5E4AJ33</accession>
<reference evidence="1" key="1">
    <citation type="submission" date="2019-04" db="EMBL/GenBank/DDBJ databases">
        <authorList>
            <person name="Alioto T."/>
            <person name="Alioto T."/>
        </authorList>
    </citation>
    <scope>NUCLEOTIDE SEQUENCE [LARGE SCALE GENOMIC DNA]</scope>
</reference>
<dbReference type="AlphaFoldDB" id="A0A5E4AJ33"/>
<evidence type="ECO:0000313" key="2">
    <source>
        <dbReference type="Proteomes" id="UP000335636"/>
    </source>
</evidence>
<evidence type="ECO:0000313" key="1">
    <source>
        <dbReference type="EMBL" id="VTJ57298.1"/>
    </source>
</evidence>
<dbReference type="Proteomes" id="UP000335636">
    <property type="component" value="Unassembled WGS sequence"/>
</dbReference>
<keyword evidence="2" id="KW-1185">Reference proteome</keyword>
<comment type="caution">
    <text evidence="1">The sequence shown here is derived from an EMBL/GenBank/DDBJ whole genome shotgun (WGS) entry which is preliminary data.</text>
</comment>
<protein>
    <submittedName>
        <fullName evidence="1">Uncharacterized protein</fullName>
    </submittedName>
</protein>